<dbReference type="AlphaFoldDB" id="A0AAW1MFS5"/>
<evidence type="ECO:0000313" key="2">
    <source>
        <dbReference type="Proteomes" id="UP001458880"/>
    </source>
</evidence>
<keyword evidence="2" id="KW-1185">Reference proteome</keyword>
<accession>A0AAW1MFS5</accession>
<protein>
    <submittedName>
        <fullName evidence="1">Uncharacterized protein</fullName>
    </submittedName>
</protein>
<dbReference type="Proteomes" id="UP001458880">
    <property type="component" value="Unassembled WGS sequence"/>
</dbReference>
<name>A0AAW1MFS5_POPJA</name>
<comment type="caution">
    <text evidence="1">The sequence shown here is derived from an EMBL/GenBank/DDBJ whole genome shotgun (WGS) entry which is preliminary data.</text>
</comment>
<proteinExistence type="predicted"/>
<evidence type="ECO:0000313" key="1">
    <source>
        <dbReference type="EMBL" id="KAK9745003.1"/>
    </source>
</evidence>
<gene>
    <name evidence="1" type="ORF">QE152_g7318</name>
</gene>
<dbReference type="EMBL" id="JASPKY010000053">
    <property type="protein sequence ID" value="KAK9745003.1"/>
    <property type="molecule type" value="Genomic_DNA"/>
</dbReference>
<organism evidence="1 2">
    <name type="scientific">Popillia japonica</name>
    <name type="common">Japanese beetle</name>
    <dbReference type="NCBI Taxonomy" id="7064"/>
    <lineage>
        <taxon>Eukaryota</taxon>
        <taxon>Metazoa</taxon>
        <taxon>Ecdysozoa</taxon>
        <taxon>Arthropoda</taxon>
        <taxon>Hexapoda</taxon>
        <taxon>Insecta</taxon>
        <taxon>Pterygota</taxon>
        <taxon>Neoptera</taxon>
        <taxon>Endopterygota</taxon>
        <taxon>Coleoptera</taxon>
        <taxon>Polyphaga</taxon>
        <taxon>Scarabaeiformia</taxon>
        <taxon>Scarabaeidae</taxon>
        <taxon>Rutelinae</taxon>
        <taxon>Popillia</taxon>
    </lineage>
</organism>
<reference evidence="1 2" key="1">
    <citation type="journal article" date="2024" name="BMC Genomics">
        <title>De novo assembly and annotation of Popillia japonica's genome with initial clues to its potential as an invasive pest.</title>
        <authorList>
            <person name="Cucini C."/>
            <person name="Boschi S."/>
            <person name="Funari R."/>
            <person name="Cardaioli E."/>
            <person name="Iannotti N."/>
            <person name="Marturano G."/>
            <person name="Paoli F."/>
            <person name="Bruttini M."/>
            <person name="Carapelli A."/>
            <person name="Frati F."/>
            <person name="Nardi F."/>
        </authorList>
    </citation>
    <scope>NUCLEOTIDE SEQUENCE [LARGE SCALE GENOMIC DNA]</scope>
    <source>
        <strain evidence="1">DMR45628</strain>
    </source>
</reference>
<sequence length="131" mass="14964">MTMLLSVWLQNNLLDLSIVNIEIINEFVSVDNNLITSCIPSDTDSAEKVLNQENNSHDNEVNEEEGSAEIVNSSYEDLLAEIRTVTRYLEMEGRTTNIILNNAVDITLHFLKSICFKESKRQTLFTDFFTN</sequence>